<name>A0A4Z1F0T0_9HELO</name>
<protein>
    <submittedName>
        <fullName evidence="1">Uncharacterized protein</fullName>
    </submittedName>
</protein>
<comment type="caution">
    <text evidence="1">The sequence shown here is derived from an EMBL/GenBank/DDBJ whole genome shotgun (WGS) entry which is preliminary data.</text>
</comment>
<evidence type="ECO:0000313" key="1">
    <source>
        <dbReference type="EMBL" id="TGO14667.1"/>
    </source>
</evidence>
<accession>A0A4Z1F0T0</accession>
<dbReference type="Proteomes" id="UP000297777">
    <property type="component" value="Unassembled WGS sequence"/>
</dbReference>
<keyword evidence="2" id="KW-1185">Reference proteome</keyword>
<sequence length="74" mass="9084">MPIDNRHGEKDREILNISHCTSIIVVQERKFNMRTRWWRLKFMDTAHSDFPQDSSDRAIRSRQQLFYNVNYRVE</sequence>
<organism evidence="1 2">
    <name type="scientific">Botrytis tulipae</name>
    <dbReference type="NCBI Taxonomy" id="87230"/>
    <lineage>
        <taxon>Eukaryota</taxon>
        <taxon>Fungi</taxon>
        <taxon>Dikarya</taxon>
        <taxon>Ascomycota</taxon>
        <taxon>Pezizomycotina</taxon>
        <taxon>Leotiomycetes</taxon>
        <taxon>Helotiales</taxon>
        <taxon>Sclerotiniaceae</taxon>
        <taxon>Botrytis</taxon>
    </lineage>
</organism>
<gene>
    <name evidence="1" type="ORF">BTUL_0050g00620</name>
</gene>
<proteinExistence type="predicted"/>
<evidence type="ECO:0000313" key="2">
    <source>
        <dbReference type="Proteomes" id="UP000297777"/>
    </source>
</evidence>
<dbReference type="AlphaFoldDB" id="A0A4Z1F0T0"/>
<reference evidence="1 2" key="1">
    <citation type="submission" date="2017-12" db="EMBL/GenBank/DDBJ databases">
        <title>Comparative genomics of Botrytis spp.</title>
        <authorList>
            <person name="Valero-Jimenez C.A."/>
            <person name="Tapia P."/>
            <person name="Veloso J."/>
            <person name="Silva-Moreno E."/>
            <person name="Staats M."/>
            <person name="Valdes J.H."/>
            <person name="Van Kan J.A.L."/>
        </authorList>
    </citation>
    <scope>NUCLEOTIDE SEQUENCE [LARGE SCALE GENOMIC DNA]</scope>
    <source>
        <strain evidence="1 2">Bt9001</strain>
    </source>
</reference>
<dbReference type="EMBL" id="PQXH01000050">
    <property type="protein sequence ID" value="TGO14667.1"/>
    <property type="molecule type" value="Genomic_DNA"/>
</dbReference>